<keyword evidence="2" id="KW-0418">Kinase</keyword>
<gene>
    <name evidence="2" type="ORF">SAMN04487910_3158</name>
</gene>
<dbReference type="SUPFAM" id="SSF51206">
    <property type="entry name" value="cAMP-binding domain-like"/>
    <property type="match status" value="1"/>
</dbReference>
<dbReference type="InterPro" id="IPR014710">
    <property type="entry name" value="RmlC-like_jellyroll"/>
</dbReference>
<evidence type="ECO:0000313" key="3">
    <source>
        <dbReference type="Proteomes" id="UP000198521"/>
    </source>
</evidence>
<keyword evidence="2" id="KW-0808">Transferase</keyword>
<dbReference type="Pfam" id="PF00027">
    <property type="entry name" value="cNMP_binding"/>
    <property type="match status" value="1"/>
</dbReference>
<dbReference type="InterPro" id="IPR018490">
    <property type="entry name" value="cNMP-bd_dom_sf"/>
</dbReference>
<dbReference type="AlphaFoldDB" id="A0A1H7SGH9"/>
<evidence type="ECO:0000313" key="2">
    <source>
        <dbReference type="EMBL" id="SEL71730.1"/>
    </source>
</evidence>
<dbReference type="STRING" id="1038014.SAMN04487910_3158"/>
<feature type="domain" description="Cyclic nucleotide-binding" evidence="1">
    <location>
        <begin position="51"/>
        <end position="138"/>
    </location>
</feature>
<dbReference type="GO" id="GO:0016301">
    <property type="term" value="F:kinase activity"/>
    <property type="evidence" value="ECO:0007669"/>
    <property type="project" value="UniProtKB-KW"/>
</dbReference>
<name>A0A1H7SGH9_AQUAM</name>
<sequence>MYEDAFLQKYNNYKYVNSEKELKKYYESYLETFPDLNSEELEFLESYLTIETYEKKEFLFKSGEVQKEVAFVCKGLLRRYYINEKGNKITTGFVSENNYATDYPAFIRQIPSKYFIECLEPSVIIKLPYNKIQEGYKRYKTSEMYGRLIAEYVLTFQTDRVESFLFKNAEERYLDFIEHNKDIINRISLSHLSTYLGIERQSLSRIRSKIAKR</sequence>
<evidence type="ECO:0000259" key="1">
    <source>
        <dbReference type="Pfam" id="PF00027"/>
    </source>
</evidence>
<protein>
    <submittedName>
        <fullName evidence="2">cAMP-binding domain of CRP or a regulatory subunit of cAMP-dependent protein kinases</fullName>
    </submittedName>
</protein>
<organism evidence="2 3">
    <name type="scientific">Aquimarina amphilecti</name>
    <dbReference type="NCBI Taxonomy" id="1038014"/>
    <lineage>
        <taxon>Bacteria</taxon>
        <taxon>Pseudomonadati</taxon>
        <taxon>Bacteroidota</taxon>
        <taxon>Flavobacteriia</taxon>
        <taxon>Flavobacteriales</taxon>
        <taxon>Flavobacteriaceae</taxon>
        <taxon>Aquimarina</taxon>
    </lineage>
</organism>
<reference evidence="2 3" key="1">
    <citation type="submission" date="2016-10" db="EMBL/GenBank/DDBJ databases">
        <authorList>
            <person name="de Groot N.N."/>
        </authorList>
    </citation>
    <scope>NUCLEOTIDE SEQUENCE [LARGE SCALE GENOMIC DNA]</scope>
    <source>
        <strain evidence="2 3">DSM 25232</strain>
    </source>
</reference>
<keyword evidence="3" id="KW-1185">Reference proteome</keyword>
<dbReference type="Proteomes" id="UP000198521">
    <property type="component" value="Unassembled WGS sequence"/>
</dbReference>
<accession>A0A1H7SGH9</accession>
<dbReference type="CDD" id="cd00038">
    <property type="entry name" value="CAP_ED"/>
    <property type="match status" value="1"/>
</dbReference>
<proteinExistence type="predicted"/>
<dbReference type="Gene3D" id="2.60.120.10">
    <property type="entry name" value="Jelly Rolls"/>
    <property type="match status" value="1"/>
</dbReference>
<dbReference type="EMBL" id="FOAB01000005">
    <property type="protein sequence ID" value="SEL71730.1"/>
    <property type="molecule type" value="Genomic_DNA"/>
</dbReference>
<dbReference type="InterPro" id="IPR000595">
    <property type="entry name" value="cNMP-bd_dom"/>
</dbReference>